<evidence type="ECO:0000256" key="1">
    <source>
        <dbReference type="ARBA" id="ARBA00023015"/>
    </source>
</evidence>
<gene>
    <name evidence="5" type="primary">marR_2</name>
    <name evidence="5" type="ORF">Pa4123_18850</name>
</gene>
<keyword evidence="1" id="KW-0805">Transcription regulation</keyword>
<dbReference type="EMBL" id="BSDI01000007">
    <property type="protein sequence ID" value="GLH96611.1"/>
    <property type="molecule type" value="Genomic_DNA"/>
</dbReference>
<dbReference type="InterPro" id="IPR036388">
    <property type="entry name" value="WH-like_DNA-bd_sf"/>
</dbReference>
<keyword evidence="2" id="KW-0238">DNA-binding</keyword>
<comment type="caution">
    <text evidence="5">The sequence shown here is derived from an EMBL/GenBank/DDBJ whole genome shotgun (WGS) entry which is preliminary data.</text>
</comment>
<dbReference type="PROSITE" id="PS01117">
    <property type="entry name" value="HTH_MARR_1"/>
    <property type="match status" value="1"/>
</dbReference>
<name>A0ABQ5QPM3_9ACTN</name>
<dbReference type="SUPFAM" id="SSF46785">
    <property type="entry name" value="Winged helix' DNA-binding domain"/>
    <property type="match status" value="1"/>
</dbReference>
<dbReference type="PROSITE" id="PS50995">
    <property type="entry name" value="HTH_MARR_2"/>
    <property type="match status" value="1"/>
</dbReference>
<protein>
    <submittedName>
        <fullName evidence="5">MarR family transcriptional regulator</fullName>
    </submittedName>
</protein>
<evidence type="ECO:0000256" key="3">
    <source>
        <dbReference type="ARBA" id="ARBA00023163"/>
    </source>
</evidence>
<reference evidence="5" key="1">
    <citation type="submission" date="2022-12" db="EMBL/GenBank/DDBJ databases">
        <title>New Phytohabitans aurantiacus sp. RD004123 nov., an actinomycete isolated from soil.</title>
        <authorList>
            <person name="Triningsih D.W."/>
            <person name="Harunari E."/>
            <person name="Igarashi Y."/>
        </authorList>
    </citation>
    <scope>NUCLEOTIDE SEQUENCE</scope>
    <source>
        <strain evidence="5">RD004123</strain>
    </source>
</reference>
<dbReference type="InterPro" id="IPR023187">
    <property type="entry name" value="Tscrpt_reg_MarR-type_CS"/>
</dbReference>
<dbReference type="PANTHER" id="PTHR33164">
    <property type="entry name" value="TRANSCRIPTIONAL REGULATOR, MARR FAMILY"/>
    <property type="match status" value="1"/>
</dbReference>
<organism evidence="5 6">
    <name type="scientific">Phytohabitans aurantiacus</name>
    <dbReference type="NCBI Taxonomy" id="3016789"/>
    <lineage>
        <taxon>Bacteria</taxon>
        <taxon>Bacillati</taxon>
        <taxon>Actinomycetota</taxon>
        <taxon>Actinomycetes</taxon>
        <taxon>Micromonosporales</taxon>
        <taxon>Micromonosporaceae</taxon>
    </lineage>
</organism>
<sequence length="152" mass="16640">MRDDEMLAQELSSALGRFHQVLRRAAVHRAGREMLPGAQIELLRLVEERPGANVKEAAEALRMAANTVSTLVGELVDAGLLARTRAPEDRRTVRLDLTPAARERLAEYAASRRALVADALATLDPEARRDLSRAAPHLRHLAALIADAGIER</sequence>
<evidence type="ECO:0000313" key="6">
    <source>
        <dbReference type="Proteomes" id="UP001144280"/>
    </source>
</evidence>
<dbReference type="Pfam" id="PF12802">
    <property type="entry name" value="MarR_2"/>
    <property type="match status" value="1"/>
</dbReference>
<feature type="domain" description="HTH marR-type" evidence="4">
    <location>
        <begin position="8"/>
        <end position="143"/>
    </location>
</feature>
<keyword evidence="6" id="KW-1185">Reference proteome</keyword>
<proteinExistence type="predicted"/>
<dbReference type="RefSeq" id="WP_281893858.1">
    <property type="nucleotide sequence ID" value="NZ_BSDI01000007.1"/>
</dbReference>
<dbReference type="PANTHER" id="PTHR33164:SF103">
    <property type="entry name" value="REGULATORY PROTEIN MARR"/>
    <property type="match status" value="1"/>
</dbReference>
<evidence type="ECO:0000313" key="5">
    <source>
        <dbReference type="EMBL" id="GLH96611.1"/>
    </source>
</evidence>
<dbReference type="Proteomes" id="UP001144280">
    <property type="component" value="Unassembled WGS sequence"/>
</dbReference>
<dbReference type="InterPro" id="IPR000835">
    <property type="entry name" value="HTH_MarR-typ"/>
</dbReference>
<dbReference type="InterPro" id="IPR039422">
    <property type="entry name" value="MarR/SlyA-like"/>
</dbReference>
<keyword evidence="3" id="KW-0804">Transcription</keyword>
<dbReference type="InterPro" id="IPR036390">
    <property type="entry name" value="WH_DNA-bd_sf"/>
</dbReference>
<evidence type="ECO:0000259" key="4">
    <source>
        <dbReference type="PROSITE" id="PS50995"/>
    </source>
</evidence>
<evidence type="ECO:0000256" key="2">
    <source>
        <dbReference type="ARBA" id="ARBA00023125"/>
    </source>
</evidence>
<dbReference type="Gene3D" id="1.10.10.10">
    <property type="entry name" value="Winged helix-like DNA-binding domain superfamily/Winged helix DNA-binding domain"/>
    <property type="match status" value="1"/>
</dbReference>
<accession>A0ABQ5QPM3</accession>
<dbReference type="SMART" id="SM00347">
    <property type="entry name" value="HTH_MARR"/>
    <property type="match status" value="1"/>
</dbReference>